<name>A0A4Y6U9Q6_9PROT</name>
<dbReference type="AlphaFoldDB" id="A0A4Y6U9Q6"/>
<protein>
    <submittedName>
        <fullName evidence="2">Uncharacterized protein</fullName>
    </submittedName>
</protein>
<evidence type="ECO:0000313" key="3">
    <source>
        <dbReference type="Proteomes" id="UP000318709"/>
    </source>
</evidence>
<gene>
    <name evidence="2" type="ORF">E3E12_01495</name>
</gene>
<sequence>MISPNAKPPNKGEQPPKRTQKSGSRRLLGLGLLLAGLLSLDSAACRIARSMLENPALETIKPDCTSQSIGGWPWGAGVTWTAPHWSLPTRHHELVTEVRAAHATLGGDWAQWLWGAWVGGTPPLSLPGDSLVTVEAPRPHQPDSGSGQPAPSIQAQRARQSMRLSDIALIVRAQDLMLAARAPSSAFTQSSAHGAVDATLMVSAPALTIIVPGMMLDSSAAKAPEGGSPTMPLTLRLLNVSGQLVPHHRPDGGLDIILNMQADKVRLMGQSLPAMVQPFKHLRLQARLWVAGAHGAPYPSPLAGQQWHALVQCLSFQIPAPPASHQSLARRLVGKTVITIGGELGWSMPDPDNPQKHTGWTGRLGLNLSHWWPWANWLLENDSAGLPESVKVFLRHVLDMAAKDIRGHDMPPLTFSINMDGPLLNSLHLPDPRSFMGLGGEAHSNAATSQAAQWLAPLLQRSTTP</sequence>
<keyword evidence="3" id="KW-1185">Reference proteome</keyword>
<dbReference type="EMBL" id="CP038231">
    <property type="protein sequence ID" value="QDH13091.1"/>
    <property type="molecule type" value="Genomic_DNA"/>
</dbReference>
<reference evidence="2 3" key="1">
    <citation type="submission" date="2019-03" db="EMBL/GenBank/DDBJ databases">
        <title>The complete genome sequence of Swingsia_sp. F3b2 LMG30590(T).</title>
        <authorList>
            <person name="Chua K.-O."/>
            <person name="Chan K.-G."/>
            <person name="See-Too W.-S."/>
        </authorList>
    </citation>
    <scope>NUCLEOTIDE SEQUENCE [LARGE SCALE GENOMIC DNA]</scope>
    <source>
        <strain evidence="2 3">F3b2</strain>
    </source>
</reference>
<accession>A0A4Y6U9Q6</accession>
<proteinExistence type="predicted"/>
<evidence type="ECO:0000313" key="2">
    <source>
        <dbReference type="EMBL" id="QDH13091.1"/>
    </source>
</evidence>
<feature type="region of interest" description="Disordered" evidence="1">
    <location>
        <begin position="1"/>
        <end position="23"/>
    </location>
</feature>
<feature type="region of interest" description="Disordered" evidence="1">
    <location>
        <begin position="128"/>
        <end position="157"/>
    </location>
</feature>
<dbReference type="Proteomes" id="UP000318709">
    <property type="component" value="Chromosome"/>
</dbReference>
<dbReference type="RefSeq" id="WP_141442735.1">
    <property type="nucleotide sequence ID" value="NZ_CP038231.1"/>
</dbReference>
<dbReference type="KEGG" id="swf:E3E12_01495"/>
<feature type="compositionally biased region" description="Polar residues" evidence="1">
    <location>
        <begin position="143"/>
        <end position="157"/>
    </location>
</feature>
<evidence type="ECO:0000256" key="1">
    <source>
        <dbReference type="SAM" id="MobiDB-lite"/>
    </source>
</evidence>
<organism evidence="2 3">
    <name type="scientific">Formicincola oecophyllae</name>
    <dbReference type="NCBI Taxonomy" id="2558361"/>
    <lineage>
        <taxon>Bacteria</taxon>
        <taxon>Pseudomonadati</taxon>
        <taxon>Pseudomonadota</taxon>
        <taxon>Alphaproteobacteria</taxon>
        <taxon>Acetobacterales</taxon>
        <taxon>Acetobacteraceae</taxon>
        <taxon>Formicincola</taxon>
    </lineage>
</organism>
<dbReference type="OrthoDB" id="7251154at2"/>